<comment type="similarity">
    <text evidence="2">In the N-terminal section; belongs to the transposase 2 family.</text>
</comment>
<evidence type="ECO:0000259" key="10">
    <source>
        <dbReference type="Pfam" id="PF12323"/>
    </source>
</evidence>
<dbReference type="AlphaFoldDB" id="A0A4P7KRC4"/>
<evidence type="ECO:0000256" key="5">
    <source>
        <dbReference type="ARBA" id="ARBA00022833"/>
    </source>
</evidence>
<evidence type="ECO:0000259" key="9">
    <source>
        <dbReference type="Pfam" id="PF07282"/>
    </source>
</evidence>
<dbReference type="GO" id="GO:0003677">
    <property type="term" value="F:DNA binding"/>
    <property type="evidence" value="ECO:0007669"/>
    <property type="project" value="UniProtKB-KW"/>
</dbReference>
<dbReference type="Pfam" id="PF12323">
    <property type="entry name" value="HTH_OrfB_IS605"/>
    <property type="match status" value="1"/>
</dbReference>
<feature type="domain" description="Transposase putative helix-turn-helix" evidence="10">
    <location>
        <begin position="1"/>
        <end position="27"/>
    </location>
</feature>
<reference evidence="12" key="2">
    <citation type="submission" date="2023-04" db="EMBL/GenBank/DDBJ databases">
        <title>Genome dynamics across the evolutionary transition to endosymbiosis.</title>
        <authorList>
            <person name="Siozios S."/>
            <person name="Nadal-Jimenez P."/>
            <person name="Azagi T."/>
            <person name="Sprong H."/>
            <person name="Frost C.L."/>
            <person name="Parratt S.R."/>
            <person name="Taylor G."/>
            <person name="Brettell L."/>
            <person name="Lew K.C."/>
            <person name="Croft L."/>
            <person name="King K.C."/>
            <person name="Brockhurst M.A."/>
            <person name="Hypsa V."/>
            <person name="Novakova E."/>
            <person name="Darby A.C."/>
            <person name="Hurst G.D.D."/>
        </authorList>
    </citation>
    <scope>NUCLEOTIDE SEQUENCE</scope>
    <source>
        <strain evidence="12">ANv_CAN</strain>
    </source>
</reference>
<dbReference type="InterPro" id="IPR010095">
    <property type="entry name" value="Cas12f1-like_TNB"/>
</dbReference>
<proteinExistence type="inferred from homology"/>
<keyword evidence="4" id="KW-0479">Metal-binding</keyword>
<dbReference type="NCBIfam" id="NF040570">
    <property type="entry name" value="guided_TnpB"/>
    <property type="match status" value="1"/>
</dbReference>
<protein>
    <submittedName>
        <fullName evidence="12">RNA-guided endonuclease TnpB family protein</fullName>
    </submittedName>
    <submittedName>
        <fullName evidence="11">Transposase DNA-binding domain protein</fullName>
    </submittedName>
</protein>
<keyword evidence="7" id="KW-0233">DNA recombination</keyword>
<evidence type="ECO:0000256" key="7">
    <source>
        <dbReference type="ARBA" id="ARBA00023172"/>
    </source>
</evidence>
<dbReference type="GO" id="GO:0046872">
    <property type="term" value="F:metal ion binding"/>
    <property type="evidence" value="ECO:0007669"/>
    <property type="project" value="UniProtKB-KW"/>
</dbReference>
<keyword evidence="12" id="KW-0378">Hydrolase</keyword>
<evidence type="ECO:0000256" key="6">
    <source>
        <dbReference type="ARBA" id="ARBA00023125"/>
    </source>
</evidence>
<reference evidence="11 13" key="1">
    <citation type="submission" date="2019-03" db="EMBL/GenBank/DDBJ databases">
        <title>Long-read sequencing reveals hyperdense prophage content in a complex bacterial symbiont genome.</title>
        <authorList>
            <person name="Frost C.L."/>
            <person name="Siozios S."/>
            <person name="Nadal-Jimenez P."/>
            <person name="Brockhurst M.A."/>
            <person name="King K.C."/>
            <person name="Darby A.C."/>
            <person name="Hurst G.D.D."/>
        </authorList>
    </citation>
    <scope>NUCLEOTIDE SEQUENCE [LARGE SCALE GENOMIC DNA]</scope>
    <source>
        <strain evidence="11 13">FIN</strain>
    </source>
</reference>
<dbReference type="GO" id="GO:0006310">
    <property type="term" value="P:DNA recombination"/>
    <property type="evidence" value="ECO:0007669"/>
    <property type="project" value="UniProtKB-KW"/>
</dbReference>
<dbReference type="PANTHER" id="PTHR30405">
    <property type="entry name" value="TRANSPOSASE"/>
    <property type="match status" value="1"/>
</dbReference>
<evidence type="ECO:0000313" key="12">
    <source>
        <dbReference type="EMBL" id="WGM06671.1"/>
    </source>
</evidence>
<keyword evidence="12" id="KW-0540">Nuclease</keyword>
<evidence type="ECO:0000313" key="14">
    <source>
        <dbReference type="Proteomes" id="UP001177592"/>
    </source>
</evidence>
<dbReference type="GO" id="GO:0032196">
    <property type="term" value="P:transposition"/>
    <property type="evidence" value="ECO:0007669"/>
    <property type="project" value="UniProtKB-KW"/>
</dbReference>
<evidence type="ECO:0000256" key="2">
    <source>
        <dbReference type="ARBA" id="ARBA00011044"/>
    </source>
</evidence>
<name>A0A4P7KRC4_9GAMM</name>
<dbReference type="Proteomes" id="UP001177592">
    <property type="component" value="Chromosome"/>
</dbReference>
<dbReference type="InterPro" id="IPR051399">
    <property type="entry name" value="RNA-guided_DNA_endo/Transpos"/>
</dbReference>
<dbReference type="GeneID" id="96876343"/>
<dbReference type="KEGG" id="ans:ArsFIN_11220"/>
<keyword evidence="14" id="KW-1185">Reference proteome</keyword>
<evidence type="ECO:0000313" key="11">
    <source>
        <dbReference type="EMBL" id="QBY42565.1"/>
    </source>
</evidence>
<organism evidence="11 13">
    <name type="scientific">Arsenophonus nasoniae</name>
    <name type="common">son-killer infecting Nasonia vitripennis</name>
    <dbReference type="NCBI Taxonomy" id="638"/>
    <lineage>
        <taxon>Bacteria</taxon>
        <taxon>Pseudomonadati</taxon>
        <taxon>Pseudomonadota</taxon>
        <taxon>Gammaproteobacteria</taxon>
        <taxon>Enterobacterales</taxon>
        <taxon>Morganellaceae</taxon>
        <taxon>Arsenophonus</taxon>
    </lineage>
</organism>
<evidence type="ECO:0000313" key="13">
    <source>
        <dbReference type="Proteomes" id="UP000295134"/>
    </source>
</evidence>
<dbReference type="NCBIfam" id="TIGR01766">
    <property type="entry name" value="IS200/IS605 family accessory protein TnpB-like domain"/>
    <property type="match status" value="1"/>
</dbReference>
<dbReference type="PANTHER" id="PTHR30405:SF25">
    <property type="entry name" value="RNA-GUIDED DNA ENDONUCLEASE INSQ-RELATED"/>
    <property type="match status" value="1"/>
</dbReference>
<feature type="domain" description="Cas12f1-like TNB" evidence="9">
    <location>
        <begin position="272"/>
        <end position="339"/>
    </location>
</feature>
<dbReference type="InterPro" id="IPR021027">
    <property type="entry name" value="Transposase_put_HTH"/>
</dbReference>
<evidence type="ECO:0000256" key="4">
    <source>
        <dbReference type="ARBA" id="ARBA00022723"/>
    </source>
</evidence>
<evidence type="ECO:0000259" key="8">
    <source>
        <dbReference type="Pfam" id="PF01385"/>
    </source>
</evidence>
<dbReference type="Proteomes" id="UP000295134">
    <property type="component" value="Chromosome"/>
</dbReference>
<dbReference type="InterPro" id="IPR001959">
    <property type="entry name" value="Transposase"/>
</dbReference>
<dbReference type="Pfam" id="PF01385">
    <property type="entry name" value="OrfB_IS605"/>
    <property type="match status" value="1"/>
</dbReference>
<dbReference type="RefSeq" id="WP_246067346.1">
    <property type="nucleotide sequence ID" value="NZ_CP038613.1"/>
</dbReference>
<gene>
    <name evidence="11" type="ORF">ArsFIN_11220</name>
    <name evidence="12" type="ORF">QE258_04970</name>
</gene>
<feature type="domain" description="Probable transposase IS891/IS1136/IS1341" evidence="8">
    <location>
        <begin position="150"/>
        <end position="261"/>
    </location>
</feature>
<dbReference type="EMBL" id="CP123523">
    <property type="protein sequence ID" value="WGM06671.1"/>
    <property type="molecule type" value="Genomic_DNA"/>
</dbReference>
<dbReference type="Pfam" id="PF07282">
    <property type="entry name" value="Cas12f1-like_TNB"/>
    <property type="match status" value="1"/>
</dbReference>
<keyword evidence="3" id="KW-0815">Transposition</keyword>
<sequence length="397" mass="45061">MLEKQFGAVRFVYNKALHIRTHWYKRYGVSLSNIKHIQPLLPIAKKSRRYGWIKQADSNALQVALQNLDQAFKNFFDKRAKYPKFKRKHGAQSSYHCSNLKITNDTIKIPKIPAIRANIHREITGKVKSITLSRSATGKYYASLLCDDGVEVPSKPVLISNITGLDVVLSHYAIKSDGNKIANPRHLINASHNLRRKQKALSRKQKGSTNRRKARIQLAGVHERVANARADFQHKLSRAIVDENQAVIVETLKSANMMKNRCLARAIGDASWHGFITKLEYKAAEKGIHLVKLDQWFASTKTCHCCGYKMSEMPLHKRIWQCPECGVEHDRDINAAINIRHKGILELQAAGHVVSAHGDQRESVVRRLRSEKWEASPFTAGSSHQKNMAFSHRFLVG</sequence>
<accession>A0A4P7KRC4</accession>
<evidence type="ECO:0000256" key="1">
    <source>
        <dbReference type="ARBA" id="ARBA00008761"/>
    </source>
</evidence>
<keyword evidence="12" id="KW-0255">Endonuclease</keyword>
<keyword evidence="5" id="KW-0862">Zinc</keyword>
<evidence type="ECO:0000256" key="3">
    <source>
        <dbReference type="ARBA" id="ARBA00022578"/>
    </source>
</evidence>
<dbReference type="GO" id="GO:0004519">
    <property type="term" value="F:endonuclease activity"/>
    <property type="evidence" value="ECO:0007669"/>
    <property type="project" value="UniProtKB-KW"/>
</dbReference>
<keyword evidence="6 11" id="KW-0238">DNA-binding</keyword>
<dbReference type="EMBL" id="CP038613">
    <property type="protein sequence ID" value="QBY42565.1"/>
    <property type="molecule type" value="Genomic_DNA"/>
</dbReference>
<comment type="similarity">
    <text evidence="1">In the C-terminal section; belongs to the transposase 35 family.</text>
</comment>